<keyword evidence="2" id="KW-0547">Nucleotide-binding</keyword>
<evidence type="ECO:0000313" key="4">
    <source>
        <dbReference type="EMBL" id="CDR47079.1"/>
    </source>
</evidence>
<organism evidence="4">
    <name type="scientific">Cyberlindnera fabianii</name>
    <name type="common">Yeast</name>
    <name type="synonym">Hansenula fabianii</name>
    <dbReference type="NCBI Taxonomy" id="36022"/>
    <lineage>
        <taxon>Eukaryota</taxon>
        <taxon>Fungi</taxon>
        <taxon>Dikarya</taxon>
        <taxon>Ascomycota</taxon>
        <taxon>Saccharomycotina</taxon>
        <taxon>Saccharomycetes</taxon>
        <taxon>Phaffomycetales</taxon>
        <taxon>Phaffomycetaceae</taxon>
        <taxon>Cyberlindnera</taxon>
    </lineage>
</organism>
<evidence type="ECO:0000256" key="2">
    <source>
        <dbReference type="ARBA" id="ARBA00022741"/>
    </source>
</evidence>
<dbReference type="PANTHER" id="PTHR12169">
    <property type="entry name" value="ATPASE N2B"/>
    <property type="match status" value="1"/>
</dbReference>
<accession>A0A061BJD1</accession>
<dbReference type="NCBIfam" id="NF040713">
    <property type="entry name" value="ZapE"/>
    <property type="match status" value="1"/>
</dbReference>
<proteinExistence type="inferred from homology"/>
<dbReference type="EMBL" id="LK052913">
    <property type="protein sequence ID" value="CDR47079.1"/>
    <property type="molecule type" value="Genomic_DNA"/>
</dbReference>
<dbReference type="GO" id="GO:0005524">
    <property type="term" value="F:ATP binding"/>
    <property type="evidence" value="ECO:0007669"/>
    <property type="project" value="UniProtKB-KW"/>
</dbReference>
<gene>
    <name evidence="4" type="ORF">CYFA0S_28e00320g</name>
</gene>
<dbReference type="VEuPathDB" id="FungiDB:BON22_4631"/>
<protein>
    <submittedName>
        <fullName evidence="4">CYFA0S28e00320g1_1</fullName>
    </submittedName>
</protein>
<dbReference type="GO" id="GO:0006515">
    <property type="term" value="P:protein quality control for misfolded or incompletely synthesized proteins"/>
    <property type="evidence" value="ECO:0007669"/>
    <property type="project" value="TreeGrafter"/>
</dbReference>
<dbReference type="OrthoDB" id="548867at2759"/>
<name>A0A061BJD1_CYBFA</name>
<dbReference type="PANTHER" id="PTHR12169:SF6">
    <property type="entry name" value="AFG1-LIKE ATPASE"/>
    <property type="match status" value="1"/>
</dbReference>
<dbReference type="GO" id="GO:0005739">
    <property type="term" value="C:mitochondrion"/>
    <property type="evidence" value="ECO:0007669"/>
    <property type="project" value="TreeGrafter"/>
</dbReference>
<dbReference type="SUPFAM" id="SSF52540">
    <property type="entry name" value="P-loop containing nucleoside triphosphate hydrolases"/>
    <property type="match status" value="1"/>
</dbReference>
<comment type="similarity">
    <text evidence="1">Belongs to the AFG1 ATPase family.</text>
</comment>
<evidence type="ECO:0000256" key="1">
    <source>
        <dbReference type="ARBA" id="ARBA00010322"/>
    </source>
</evidence>
<dbReference type="InterPro" id="IPR005654">
    <property type="entry name" value="ATPase_AFG1-like"/>
</dbReference>
<reference evidence="4" key="1">
    <citation type="journal article" date="2014" name="Genome Announc.">
        <title>Genome sequence of the yeast Cyberlindnera fabianii (Hansenula fabianii).</title>
        <authorList>
            <person name="Freel K.C."/>
            <person name="Sarilar V."/>
            <person name="Neuveglise C."/>
            <person name="Devillers H."/>
            <person name="Friedrich A."/>
            <person name="Schacherer J."/>
        </authorList>
    </citation>
    <scope>NUCLEOTIDE SEQUENCE</scope>
    <source>
        <strain evidence="4">YJS4271</strain>
    </source>
</reference>
<evidence type="ECO:0000256" key="3">
    <source>
        <dbReference type="ARBA" id="ARBA00022840"/>
    </source>
</evidence>
<dbReference type="PhylomeDB" id="A0A061BJD1"/>
<keyword evidence="3" id="KW-0067">ATP-binding</keyword>
<dbReference type="Pfam" id="PF03969">
    <property type="entry name" value="AFG1_ATPase"/>
    <property type="match status" value="1"/>
</dbReference>
<dbReference type="GO" id="GO:0016887">
    <property type="term" value="F:ATP hydrolysis activity"/>
    <property type="evidence" value="ECO:0007669"/>
    <property type="project" value="InterPro"/>
</dbReference>
<dbReference type="Gene3D" id="3.40.50.300">
    <property type="entry name" value="P-loop containing nucleotide triphosphate hydrolases"/>
    <property type="match status" value="1"/>
</dbReference>
<dbReference type="InterPro" id="IPR027417">
    <property type="entry name" value="P-loop_NTPase"/>
</dbReference>
<sequence>MLLKRLLSTSARRLNTVKVPIAEYDSLVSKGKLRDDPYQRKIISNLGSLHKHLCDYTPPKVEIPDIDDLTPKTGFFSKIFGKKKDNNKSVSDPSQYDSIPKGIYLYGDVGCGKTMLMDLFYSTIPPHLTKKRLHFHQFMQGLHKRRHQLIQKHGSPDIDTIPILAAEMAQEATVLCFDEFQVTDVADAMLLRRVIETVLAPDHGLVLFATSNRAPDELYINGIQRQSFIPCIELIKTRTETIFLDSPTDYRKVPKPISSVYWTPNPGVSFNAAASRASASAHVENWYNFFSQGHEAEKDIELTIWGRQLKVPKSSPPYVAQFTFDDLCGKPLAAGDYLSLATTYNTFIVTDIPYLSVDRRDLVRRFITFLDAVYDNHGRLCVTAAAPFEDLFVEPEQMKNRYELNVVEKDEPEGQEEELENDELVKTHGFSKKAAKNAKMFQLDEERFAFARALSRLSHMSTQDWVDQNGLKK</sequence>
<dbReference type="AlphaFoldDB" id="A0A061BJD1"/>